<evidence type="ECO:0000256" key="3">
    <source>
        <dbReference type="ARBA" id="ARBA00022448"/>
    </source>
</evidence>
<evidence type="ECO:0000256" key="1">
    <source>
        <dbReference type="ARBA" id="ARBA00004651"/>
    </source>
</evidence>
<dbReference type="RefSeq" id="WP_227322933.1">
    <property type="nucleotide sequence ID" value="NZ_JAESVB010000012.1"/>
</dbReference>
<sequence>MTKQAGFSPTGLLLLTLAVALFGIAYGADSYAEGGGVLGPVLTSFLVQGGASQIASQGVLRSGGSALAAILVGMALNLRFMALALAIAPDLPKAALPRMLAAYLISDIPVGVALTQSGPSRGRLFILVGILAGGAWVGGTLIGTLVGAQVDVAAFGANGAIIGAFVALAMTHIRNRRTIAIALCSFAATIALMLWVSSGISVLGGAACGLIVERLWPPLPKVPA</sequence>
<evidence type="ECO:0000313" key="9">
    <source>
        <dbReference type="EMBL" id="MCB8877278.1"/>
    </source>
</evidence>
<dbReference type="PANTHER" id="PTHR34979:SF1">
    <property type="entry name" value="INNER MEMBRANE PROTEIN YGAZ"/>
    <property type="match status" value="1"/>
</dbReference>
<reference evidence="9" key="1">
    <citation type="journal article" date="2021" name="Microorganisms">
        <title>Acidisoma silvae sp. nov. and Acidisomacellulosilytica sp. nov., Two Acidophilic Bacteria Isolated from Decaying Wood, Hydrolyzing Cellulose and Producing Poly-3-hydroxybutyrate.</title>
        <authorList>
            <person name="Mieszkin S."/>
            <person name="Pouder E."/>
            <person name="Uroz S."/>
            <person name="Simon-Colin C."/>
            <person name="Alain K."/>
        </authorList>
    </citation>
    <scope>NUCLEOTIDE SEQUENCE</scope>
    <source>
        <strain evidence="9">HW T2.11</strain>
    </source>
</reference>
<evidence type="ECO:0000256" key="6">
    <source>
        <dbReference type="ARBA" id="ARBA00022989"/>
    </source>
</evidence>
<proteinExistence type="inferred from homology"/>
<keyword evidence="10" id="KW-1185">Reference proteome</keyword>
<keyword evidence="4" id="KW-1003">Cell membrane</keyword>
<evidence type="ECO:0000256" key="4">
    <source>
        <dbReference type="ARBA" id="ARBA00022475"/>
    </source>
</evidence>
<dbReference type="InterPro" id="IPR011606">
    <property type="entry name" value="Brnchd-chn_aa_trnsp_permease"/>
</dbReference>
<comment type="subcellular location">
    <subcellularLocation>
        <location evidence="1">Cell membrane</location>
        <topology evidence="1">Multi-pass membrane protein</topology>
    </subcellularLocation>
</comment>
<feature type="transmembrane region" description="Helical" evidence="8">
    <location>
        <begin position="180"/>
        <end position="212"/>
    </location>
</feature>
<gene>
    <name evidence="9" type="ORF">ASILVAE211_18925</name>
</gene>
<keyword evidence="3" id="KW-0813">Transport</keyword>
<dbReference type="PANTHER" id="PTHR34979">
    <property type="entry name" value="INNER MEMBRANE PROTEIN YGAZ"/>
    <property type="match status" value="1"/>
</dbReference>
<dbReference type="GO" id="GO:1903785">
    <property type="term" value="P:L-valine transmembrane transport"/>
    <property type="evidence" value="ECO:0007669"/>
    <property type="project" value="TreeGrafter"/>
</dbReference>
<dbReference type="GO" id="GO:0005886">
    <property type="term" value="C:plasma membrane"/>
    <property type="evidence" value="ECO:0007669"/>
    <property type="project" value="UniProtKB-SubCell"/>
</dbReference>
<comment type="similarity">
    <text evidence="2">Belongs to the AzlC family.</text>
</comment>
<name>A0A964E105_9PROT</name>
<evidence type="ECO:0000256" key="5">
    <source>
        <dbReference type="ARBA" id="ARBA00022692"/>
    </source>
</evidence>
<evidence type="ECO:0000256" key="2">
    <source>
        <dbReference type="ARBA" id="ARBA00010735"/>
    </source>
</evidence>
<dbReference type="Proteomes" id="UP000708298">
    <property type="component" value="Unassembled WGS sequence"/>
</dbReference>
<reference evidence="9" key="2">
    <citation type="submission" date="2021-01" db="EMBL/GenBank/DDBJ databases">
        <authorList>
            <person name="Mieszkin S."/>
            <person name="Pouder E."/>
            <person name="Alain K."/>
        </authorList>
    </citation>
    <scope>NUCLEOTIDE SEQUENCE</scope>
    <source>
        <strain evidence="9">HW T2.11</strain>
    </source>
</reference>
<feature type="transmembrane region" description="Helical" evidence="8">
    <location>
        <begin position="67"/>
        <end position="88"/>
    </location>
</feature>
<keyword evidence="6 8" id="KW-1133">Transmembrane helix</keyword>
<dbReference type="Pfam" id="PF03591">
    <property type="entry name" value="AzlC"/>
    <property type="match status" value="1"/>
</dbReference>
<feature type="transmembrane region" description="Helical" evidence="8">
    <location>
        <begin position="152"/>
        <end position="173"/>
    </location>
</feature>
<feature type="transmembrane region" description="Helical" evidence="8">
    <location>
        <begin position="124"/>
        <end position="146"/>
    </location>
</feature>
<comment type="caution">
    <text evidence="9">The sequence shown here is derived from an EMBL/GenBank/DDBJ whole genome shotgun (WGS) entry which is preliminary data.</text>
</comment>
<dbReference type="AlphaFoldDB" id="A0A964E105"/>
<protein>
    <submittedName>
        <fullName evidence="9">AzlC family ABC transporter permease</fullName>
    </submittedName>
</protein>
<accession>A0A964E105</accession>
<keyword evidence="5 8" id="KW-0812">Transmembrane</keyword>
<keyword evidence="7 8" id="KW-0472">Membrane</keyword>
<evidence type="ECO:0000256" key="7">
    <source>
        <dbReference type="ARBA" id="ARBA00023136"/>
    </source>
</evidence>
<evidence type="ECO:0000256" key="8">
    <source>
        <dbReference type="SAM" id="Phobius"/>
    </source>
</evidence>
<dbReference type="EMBL" id="JAESVB010000012">
    <property type="protein sequence ID" value="MCB8877278.1"/>
    <property type="molecule type" value="Genomic_DNA"/>
</dbReference>
<evidence type="ECO:0000313" key="10">
    <source>
        <dbReference type="Proteomes" id="UP000708298"/>
    </source>
</evidence>
<organism evidence="9 10">
    <name type="scientific">Acidisoma silvae</name>
    <dbReference type="NCBI Taxonomy" id="2802396"/>
    <lineage>
        <taxon>Bacteria</taxon>
        <taxon>Pseudomonadati</taxon>
        <taxon>Pseudomonadota</taxon>
        <taxon>Alphaproteobacteria</taxon>
        <taxon>Acetobacterales</taxon>
        <taxon>Acidocellaceae</taxon>
        <taxon>Acidisoma</taxon>
    </lineage>
</organism>